<evidence type="ECO:0000256" key="3">
    <source>
        <dbReference type="ARBA" id="ARBA00022723"/>
    </source>
</evidence>
<keyword evidence="5" id="KW-0862">Zinc</keyword>
<feature type="domain" description="B box-type" evidence="9">
    <location>
        <begin position="17"/>
        <end position="59"/>
    </location>
</feature>
<evidence type="ECO:0000313" key="12">
    <source>
        <dbReference type="Proteomes" id="UP000734854"/>
    </source>
</evidence>
<dbReference type="PROSITE" id="PS50119">
    <property type="entry name" value="ZF_BBOX"/>
    <property type="match status" value="2"/>
</dbReference>
<dbReference type="InterPro" id="IPR049808">
    <property type="entry name" value="CONSTANS-like_Bbox1"/>
</dbReference>
<name>A0A8J5HCJ4_ZINOF</name>
<protein>
    <recommendedName>
        <fullName evidence="13">CONSTANS-like protein</fullName>
    </recommendedName>
</protein>
<gene>
    <name evidence="11" type="ORF">ZIOFF_015093</name>
</gene>
<proteinExistence type="inferred from homology"/>
<dbReference type="InterPro" id="IPR045281">
    <property type="entry name" value="CONSTANS-like"/>
</dbReference>
<dbReference type="Pfam" id="PF06203">
    <property type="entry name" value="CCT"/>
    <property type="match status" value="1"/>
</dbReference>
<dbReference type="InterPro" id="IPR000315">
    <property type="entry name" value="Znf_B-box"/>
</dbReference>
<comment type="caution">
    <text evidence="11">The sequence shown here is derived from an EMBL/GenBank/DDBJ whole genome shotgun (WGS) entry which is preliminary data.</text>
</comment>
<accession>A0A8J5HCJ4</accession>
<dbReference type="GO" id="GO:0005634">
    <property type="term" value="C:nucleus"/>
    <property type="evidence" value="ECO:0007669"/>
    <property type="project" value="UniProtKB-SubCell"/>
</dbReference>
<dbReference type="GO" id="GO:0008270">
    <property type="term" value="F:zinc ion binding"/>
    <property type="evidence" value="ECO:0007669"/>
    <property type="project" value="UniProtKB-KW"/>
</dbReference>
<keyword evidence="4 7" id="KW-0863">Zinc-finger</keyword>
<sequence length="362" mass="40190">MIAGFGGPGGLVGARGCDACRTEPSAVYCRADSAFLCGGCDARVHTANRVASRHERVWVCEACTVAPAALACRADDAALCAACDAEVHSANPLARRHHRVPILPLPLAGTPYLTLTEEEHRHHVLEDEAESWLLINTKNCDTPAALFGVDQVDEYLDLVGYNNNACNEIHNQEHQLRHHLSEGVVPSPLCLQTVKEHQELQQQQQQEEGYGLELEYEVSNCIVGFSCADNSLGHSLKFDCVRNCVYPMESSFDVAILKSHSQVSFASMDASIVPDTTKTEGLIRLLPCSPLPQMAPQFPIYREAKVLKYREKRKARKFEKIIRYASRKAYAEMRPRIKGRFVKRPDAEHKPSDGSYSIVPSF</sequence>
<dbReference type="AlphaFoldDB" id="A0A8J5HCJ4"/>
<evidence type="ECO:0000259" key="9">
    <source>
        <dbReference type="PROSITE" id="PS50119"/>
    </source>
</evidence>
<evidence type="ECO:0000256" key="2">
    <source>
        <dbReference type="ARBA" id="ARBA00010024"/>
    </source>
</evidence>
<comment type="similarity">
    <text evidence="2">Belongs to the CONSTANS family.</text>
</comment>
<comment type="subcellular location">
    <subcellularLocation>
        <location evidence="1 8">Nucleus</location>
    </subcellularLocation>
</comment>
<feature type="domain" description="B box-type" evidence="9">
    <location>
        <begin position="55"/>
        <end position="102"/>
    </location>
</feature>
<dbReference type="GO" id="GO:0009909">
    <property type="term" value="P:regulation of flower development"/>
    <property type="evidence" value="ECO:0007669"/>
    <property type="project" value="InterPro"/>
</dbReference>
<evidence type="ECO:0000256" key="4">
    <source>
        <dbReference type="ARBA" id="ARBA00022771"/>
    </source>
</evidence>
<reference evidence="11 12" key="1">
    <citation type="submission" date="2020-08" db="EMBL/GenBank/DDBJ databases">
        <title>Plant Genome Project.</title>
        <authorList>
            <person name="Zhang R.-G."/>
        </authorList>
    </citation>
    <scope>NUCLEOTIDE SEQUENCE [LARGE SCALE GENOMIC DNA]</scope>
    <source>
        <tissue evidence="11">Rhizome</tissue>
    </source>
</reference>
<dbReference type="GO" id="GO:0003700">
    <property type="term" value="F:DNA-binding transcription factor activity"/>
    <property type="evidence" value="ECO:0007669"/>
    <property type="project" value="TreeGrafter"/>
</dbReference>
<evidence type="ECO:0008006" key="13">
    <source>
        <dbReference type="Google" id="ProtNLM"/>
    </source>
</evidence>
<evidence type="ECO:0000256" key="7">
    <source>
        <dbReference type="PROSITE-ProRule" id="PRU00024"/>
    </source>
</evidence>
<dbReference type="GO" id="GO:2000028">
    <property type="term" value="P:regulation of photoperiodism, flowering"/>
    <property type="evidence" value="ECO:0007669"/>
    <property type="project" value="TreeGrafter"/>
</dbReference>
<dbReference type="PANTHER" id="PTHR31319">
    <property type="entry name" value="ZINC FINGER PROTEIN CONSTANS-LIKE 4"/>
    <property type="match status" value="1"/>
</dbReference>
<dbReference type="CDD" id="cd19821">
    <property type="entry name" value="Bbox1_BBX-like"/>
    <property type="match status" value="1"/>
</dbReference>
<organism evidence="11 12">
    <name type="scientific">Zingiber officinale</name>
    <name type="common">Ginger</name>
    <name type="synonym">Amomum zingiber</name>
    <dbReference type="NCBI Taxonomy" id="94328"/>
    <lineage>
        <taxon>Eukaryota</taxon>
        <taxon>Viridiplantae</taxon>
        <taxon>Streptophyta</taxon>
        <taxon>Embryophyta</taxon>
        <taxon>Tracheophyta</taxon>
        <taxon>Spermatophyta</taxon>
        <taxon>Magnoliopsida</taxon>
        <taxon>Liliopsida</taxon>
        <taxon>Zingiberales</taxon>
        <taxon>Zingiberaceae</taxon>
        <taxon>Zingiber</taxon>
    </lineage>
</organism>
<dbReference type="Pfam" id="PF00643">
    <property type="entry name" value="zf-B_box"/>
    <property type="match status" value="1"/>
</dbReference>
<keyword evidence="12" id="KW-1185">Reference proteome</keyword>
<dbReference type="PANTHER" id="PTHR31319:SF39">
    <property type="entry name" value="ZINC FINGER PROTEIN CONSTANS-LIKE 1"/>
    <property type="match status" value="1"/>
</dbReference>
<keyword evidence="6 8" id="KW-0539">Nucleus</keyword>
<dbReference type="PROSITE" id="PS51017">
    <property type="entry name" value="CCT"/>
    <property type="match status" value="1"/>
</dbReference>
<evidence type="ECO:0000256" key="8">
    <source>
        <dbReference type="PROSITE-ProRule" id="PRU00357"/>
    </source>
</evidence>
<dbReference type="SMART" id="SM00336">
    <property type="entry name" value="BBOX"/>
    <property type="match status" value="2"/>
</dbReference>
<dbReference type="Proteomes" id="UP000734854">
    <property type="component" value="Unassembled WGS sequence"/>
</dbReference>
<dbReference type="InterPro" id="IPR010402">
    <property type="entry name" value="CCT_domain"/>
</dbReference>
<evidence type="ECO:0000256" key="1">
    <source>
        <dbReference type="ARBA" id="ARBA00004123"/>
    </source>
</evidence>
<dbReference type="EMBL" id="JACMSC010000004">
    <property type="protein sequence ID" value="KAG6525141.1"/>
    <property type="molecule type" value="Genomic_DNA"/>
</dbReference>
<evidence type="ECO:0000256" key="6">
    <source>
        <dbReference type="ARBA" id="ARBA00023242"/>
    </source>
</evidence>
<evidence type="ECO:0000259" key="10">
    <source>
        <dbReference type="PROSITE" id="PS51017"/>
    </source>
</evidence>
<evidence type="ECO:0000256" key="5">
    <source>
        <dbReference type="ARBA" id="ARBA00022833"/>
    </source>
</evidence>
<evidence type="ECO:0000313" key="11">
    <source>
        <dbReference type="EMBL" id="KAG6525141.1"/>
    </source>
</evidence>
<feature type="domain" description="CCT" evidence="10">
    <location>
        <begin position="302"/>
        <end position="344"/>
    </location>
</feature>
<keyword evidence="3" id="KW-0479">Metal-binding</keyword>